<reference evidence="8 9" key="1">
    <citation type="journal article" date="2013" name="BMC Genomics">
        <title>Genomics-driven discovery of the pneumocandin biosynthetic gene cluster in the fungus Glarea lozoyensis.</title>
        <authorList>
            <person name="Chen L."/>
            <person name="Yue Q."/>
            <person name="Zhang X."/>
            <person name="Xiang M."/>
            <person name="Wang C."/>
            <person name="Li S."/>
            <person name="Che Y."/>
            <person name="Ortiz-Lopez F.J."/>
            <person name="Bills G.F."/>
            <person name="Liu X."/>
            <person name="An Z."/>
        </authorList>
    </citation>
    <scope>NUCLEOTIDE SEQUENCE [LARGE SCALE GENOMIC DNA]</scope>
    <source>
        <strain evidence="9">ATCC 20868 / MF5171</strain>
    </source>
</reference>
<keyword evidence="9" id="KW-1185">Reference proteome</keyword>
<comment type="similarity">
    <text evidence="2">Belongs to the mitochondrion-specific ribosomal protein mS33 family.</text>
</comment>
<dbReference type="KEGG" id="glz:GLAREA_05566"/>
<dbReference type="PANTHER" id="PTHR13362:SF2">
    <property type="entry name" value="SMALL RIBOSOMAL SUBUNIT PROTEIN MS33"/>
    <property type="match status" value="1"/>
</dbReference>
<dbReference type="eggNOG" id="KOG4844">
    <property type="taxonomic scope" value="Eukaryota"/>
</dbReference>
<keyword evidence="3" id="KW-0689">Ribosomal protein</keyword>
<dbReference type="GeneID" id="19464620"/>
<evidence type="ECO:0000313" key="9">
    <source>
        <dbReference type="Proteomes" id="UP000016922"/>
    </source>
</evidence>
<feature type="region of interest" description="Disordered" evidence="7">
    <location>
        <begin position="74"/>
        <end position="107"/>
    </location>
</feature>
<protein>
    <recommendedName>
        <fullName evidence="6">Small ribosomal subunit protein mS33</fullName>
    </recommendedName>
</protein>
<dbReference type="Pfam" id="PF08293">
    <property type="entry name" value="MRP-S33"/>
    <property type="match status" value="1"/>
</dbReference>
<proteinExistence type="inferred from homology"/>
<keyword evidence="4" id="KW-0496">Mitochondrion</keyword>
<accession>S3ED56</accession>
<dbReference type="GO" id="GO:0005840">
    <property type="term" value="C:ribosome"/>
    <property type="evidence" value="ECO:0007669"/>
    <property type="project" value="UniProtKB-KW"/>
</dbReference>
<organism evidence="8 9">
    <name type="scientific">Glarea lozoyensis (strain ATCC 20868 / MF5171)</name>
    <dbReference type="NCBI Taxonomy" id="1116229"/>
    <lineage>
        <taxon>Eukaryota</taxon>
        <taxon>Fungi</taxon>
        <taxon>Dikarya</taxon>
        <taxon>Ascomycota</taxon>
        <taxon>Pezizomycotina</taxon>
        <taxon>Leotiomycetes</taxon>
        <taxon>Helotiales</taxon>
        <taxon>Helotiaceae</taxon>
        <taxon>Glarea</taxon>
    </lineage>
</organism>
<dbReference type="GO" id="GO:1990904">
    <property type="term" value="C:ribonucleoprotein complex"/>
    <property type="evidence" value="ECO:0007669"/>
    <property type="project" value="UniProtKB-KW"/>
</dbReference>
<evidence type="ECO:0000256" key="6">
    <source>
        <dbReference type="ARBA" id="ARBA00035132"/>
    </source>
</evidence>
<evidence type="ECO:0000256" key="7">
    <source>
        <dbReference type="SAM" id="MobiDB-lite"/>
    </source>
</evidence>
<evidence type="ECO:0000256" key="5">
    <source>
        <dbReference type="ARBA" id="ARBA00023274"/>
    </source>
</evidence>
<dbReference type="InterPro" id="IPR013219">
    <property type="entry name" value="Ribosomal_mS33"/>
</dbReference>
<dbReference type="RefSeq" id="XP_008077046.1">
    <property type="nucleotide sequence ID" value="XM_008078855.1"/>
</dbReference>
<dbReference type="PANTHER" id="PTHR13362">
    <property type="entry name" value="MITOCHONDRIAL RIBOSOMAL PROTEIN S33"/>
    <property type="match status" value="1"/>
</dbReference>
<dbReference type="OrthoDB" id="2257454at2759"/>
<dbReference type="HOGENOM" id="CLU_150777_0_0_1"/>
<dbReference type="AlphaFoldDB" id="S3ED56"/>
<dbReference type="EMBL" id="KE145353">
    <property type="protein sequence ID" value="EPE36228.1"/>
    <property type="molecule type" value="Genomic_DNA"/>
</dbReference>
<evidence type="ECO:0000256" key="4">
    <source>
        <dbReference type="ARBA" id="ARBA00023128"/>
    </source>
</evidence>
<dbReference type="OMA" id="MKAQCQV"/>
<keyword evidence="5" id="KW-0687">Ribonucleoprotein</keyword>
<evidence type="ECO:0000256" key="3">
    <source>
        <dbReference type="ARBA" id="ARBA00022980"/>
    </source>
</evidence>
<feature type="compositionally biased region" description="Basic residues" evidence="7">
    <location>
        <begin position="74"/>
        <end position="84"/>
    </location>
</feature>
<evidence type="ECO:0000313" key="8">
    <source>
        <dbReference type="EMBL" id="EPE36228.1"/>
    </source>
</evidence>
<evidence type="ECO:0000256" key="2">
    <source>
        <dbReference type="ARBA" id="ARBA00008970"/>
    </source>
</evidence>
<dbReference type="Proteomes" id="UP000016922">
    <property type="component" value="Unassembled WGS sequence"/>
</dbReference>
<dbReference type="STRING" id="1116229.S3ED56"/>
<dbReference type="GO" id="GO:0005739">
    <property type="term" value="C:mitochondrion"/>
    <property type="evidence" value="ECO:0007669"/>
    <property type="project" value="UniProtKB-SubCell"/>
</dbReference>
<gene>
    <name evidence="8" type="ORF">GLAREA_05566</name>
</gene>
<name>S3ED56_GLAL2</name>
<evidence type="ECO:0000256" key="1">
    <source>
        <dbReference type="ARBA" id="ARBA00004173"/>
    </source>
</evidence>
<sequence>MNQVQCRIFSNTFNPQGLRLGNKVLRQRLKGPALASYYPRKMATFQDLQKAYPDWETFDEEQEDRIEKLKLLKARGKGAPKKKKTAEESKKFKGNKKRAAAVAAGLA</sequence>
<comment type="subcellular location">
    <subcellularLocation>
        <location evidence="1">Mitochondrion</location>
    </subcellularLocation>
</comment>